<evidence type="ECO:0000256" key="15">
    <source>
        <dbReference type="HAMAP-Rule" id="MF_00103"/>
    </source>
</evidence>
<evidence type="ECO:0000256" key="10">
    <source>
        <dbReference type="ARBA" id="ARBA00023204"/>
    </source>
</evidence>
<feature type="domain" description="Formamidopyrimidine-DNA glycosylase catalytic" evidence="17">
    <location>
        <begin position="2"/>
        <end position="115"/>
    </location>
</feature>
<evidence type="ECO:0000256" key="1">
    <source>
        <dbReference type="ARBA" id="ARBA00001668"/>
    </source>
</evidence>
<evidence type="ECO:0000256" key="12">
    <source>
        <dbReference type="ARBA" id="ARBA00023268"/>
    </source>
</evidence>
<evidence type="ECO:0000256" key="5">
    <source>
        <dbReference type="ARBA" id="ARBA00022763"/>
    </source>
</evidence>
<dbReference type="EC" id="4.2.99.18" evidence="15"/>
<dbReference type="SUPFAM" id="SSF81624">
    <property type="entry name" value="N-terminal domain of MutM-like DNA repair proteins"/>
    <property type="match status" value="1"/>
</dbReference>
<dbReference type="NCBIfam" id="NF002211">
    <property type="entry name" value="PRK01103.1"/>
    <property type="match status" value="1"/>
</dbReference>
<dbReference type="SMART" id="SM00898">
    <property type="entry name" value="Fapy_DNA_glyco"/>
    <property type="match status" value="1"/>
</dbReference>
<evidence type="ECO:0000256" key="4">
    <source>
        <dbReference type="ARBA" id="ARBA00022723"/>
    </source>
</evidence>
<evidence type="ECO:0000256" key="9">
    <source>
        <dbReference type="ARBA" id="ARBA00023125"/>
    </source>
</evidence>
<evidence type="ECO:0000256" key="11">
    <source>
        <dbReference type="ARBA" id="ARBA00023239"/>
    </source>
</evidence>
<feature type="domain" description="FPG-type" evidence="16">
    <location>
        <begin position="240"/>
        <end position="279"/>
    </location>
</feature>
<dbReference type="GO" id="GO:0006284">
    <property type="term" value="P:base-excision repair"/>
    <property type="evidence" value="ECO:0007669"/>
    <property type="project" value="InterPro"/>
</dbReference>
<dbReference type="Gene3D" id="3.20.190.10">
    <property type="entry name" value="MutM-like, N-terminal"/>
    <property type="match status" value="1"/>
</dbReference>
<dbReference type="GO" id="GO:0003684">
    <property type="term" value="F:damaged DNA binding"/>
    <property type="evidence" value="ECO:0007669"/>
    <property type="project" value="InterPro"/>
</dbReference>
<keyword evidence="13 15" id="KW-0326">Glycosidase</keyword>
<dbReference type="InterPro" id="IPR020629">
    <property type="entry name" value="FPG_Glyclase"/>
</dbReference>
<dbReference type="HAMAP" id="MF_00103">
    <property type="entry name" value="Fapy_DNA_glycosyl"/>
    <property type="match status" value="1"/>
</dbReference>
<dbReference type="FunFam" id="1.10.8.50:FF:000003">
    <property type="entry name" value="Formamidopyrimidine-DNA glycosylase"/>
    <property type="match status" value="1"/>
</dbReference>
<evidence type="ECO:0000256" key="6">
    <source>
        <dbReference type="ARBA" id="ARBA00022771"/>
    </source>
</evidence>
<keyword evidence="11 15" id="KW-0456">Lyase</keyword>
<dbReference type="EMBL" id="BAND01000060">
    <property type="protein sequence ID" value="GAJ29400.1"/>
    <property type="molecule type" value="Genomic_DNA"/>
</dbReference>
<dbReference type="Proteomes" id="UP000019760">
    <property type="component" value="Unassembled WGS sequence"/>
</dbReference>
<proteinExistence type="inferred from homology"/>
<feature type="binding site" evidence="15">
    <location>
        <position position="112"/>
    </location>
    <ligand>
        <name>DNA</name>
        <dbReference type="ChEBI" id="CHEBI:16991"/>
    </ligand>
</feature>
<comment type="similarity">
    <text evidence="2 15">Belongs to the FPG family.</text>
</comment>
<evidence type="ECO:0000256" key="7">
    <source>
        <dbReference type="ARBA" id="ARBA00022801"/>
    </source>
</evidence>
<dbReference type="PANTHER" id="PTHR22993">
    <property type="entry name" value="FORMAMIDOPYRIMIDINE-DNA GLYCOSYLASE"/>
    <property type="match status" value="1"/>
</dbReference>
<dbReference type="OrthoDB" id="9800855at2"/>
<dbReference type="RefSeq" id="WP_042059205.1">
    <property type="nucleotide sequence ID" value="NZ_BAND01000060.1"/>
</dbReference>
<evidence type="ECO:0000259" key="17">
    <source>
        <dbReference type="PROSITE" id="PS51068"/>
    </source>
</evidence>
<comment type="caution">
    <text evidence="18">The sequence shown here is derived from an EMBL/GenBank/DDBJ whole genome shotgun (WGS) entry which is preliminary data.</text>
</comment>
<keyword evidence="5 15" id="KW-0227">DNA damage</keyword>
<reference evidence="18 19" key="2">
    <citation type="journal article" date="2014" name="FEMS Microbiol. Lett.">
        <title>Draft genomic DNA sequence of the facultatively methylotrophic bacterium Acidomonas methanolica type strain MB58.</title>
        <authorList>
            <person name="Higashiura N."/>
            <person name="Hadano H."/>
            <person name="Hirakawa H."/>
            <person name="Matsutani M."/>
            <person name="Takabe S."/>
            <person name="Matsushita K."/>
            <person name="Azuma Y."/>
        </authorList>
    </citation>
    <scope>NUCLEOTIDE SEQUENCE [LARGE SCALE GENOMIC DNA]</scope>
    <source>
        <strain evidence="18 19">MB58</strain>
    </source>
</reference>
<dbReference type="GO" id="GO:0008270">
    <property type="term" value="F:zinc ion binding"/>
    <property type="evidence" value="ECO:0007669"/>
    <property type="project" value="UniProtKB-UniRule"/>
</dbReference>
<dbReference type="InterPro" id="IPR012319">
    <property type="entry name" value="FPG_cat"/>
</dbReference>
<keyword evidence="6 15" id="KW-0863">Zinc-finger</keyword>
<reference evidence="19" key="1">
    <citation type="journal article" date="2014" name="FEMS Microbiol. Lett.">
        <title>Draft Genomic DNA Sequence of the Facultatively Methylotrophic Bacterium Acidomonas methanolica type strain MB58.</title>
        <authorList>
            <person name="Higashiura N."/>
            <person name="Hadano H."/>
            <person name="Hirakawa H."/>
            <person name="Matsutani M."/>
            <person name="Takabe S."/>
            <person name="Matsushita K."/>
            <person name="Azuma Y."/>
        </authorList>
    </citation>
    <scope>NUCLEOTIDE SEQUENCE [LARGE SCALE GENOMIC DNA]</scope>
    <source>
        <strain evidence="19">MB58</strain>
    </source>
</reference>
<dbReference type="Pfam" id="PF01149">
    <property type="entry name" value="Fapy_DNA_glyco"/>
    <property type="match status" value="1"/>
</dbReference>
<dbReference type="InterPro" id="IPR010979">
    <property type="entry name" value="Ribosomal_uS13-like_H2TH"/>
</dbReference>
<dbReference type="InterPro" id="IPR000214">
    <property type="entry name" value="Znf_DNA_glyclase/AP_lyase"/>
</dbReference>
<dbReference type="NCBIfam" id="TIGR00577">
    <property type="entry name" value="fpg"/>
    <property type="match status" value="1"/>
</dbReference>
<dbReference type="GO" id="GO:0140078">
    <property type="term" value="F:class I DNA-(apurinic or apyrimidinic site) endonuclease activity"/>
    <property type="evidence" value="ECO:0007669"/>
    <property type="project" value="UniProtKB-EC"/>
</dbReference>
<evidence type="ECO:0000256" key="3">
    <source>
        <dbReference type="ARBA" id="ARBA00011245"/>
    </source>
</evidence>
<comment type="function">
    <text evidence="15">Involved in base excision repair of DNA damaged by oxidation or by mutagenic agents. Acts as DNA glycosylase that recognizes and removes damaged bases. Has a preference for oxidized purines, such as 7,8-dihydro-8-oxoguanine (8-oxoG). Has AP (apurinic/apyrimidinic) lyase activity and introduces nicks in the DNA strand. Cleaves the DNA backbone by beta-delta elimination to generate a single-strand break at the site of the removed base with both 3'- and 5'-phosphates.</text>
</comment>
<protein>
    <recommendedName>
        <fullName evidence="15">Formamidopyrimidine-DNA glycosylase</fullName>
        <shortName evidence="15">Fapy-DNA glycosylase</shortName>
        <ecNumber evidence="15">3.2.2.23</ecNumber>
    </recommendedName>
    <alternativeName>
        <fullName evidence="15">DNA-(apurinic or apyrimidinic site) lyase MutM</fullName>
        <shortName evidence="15">AP lyase MutM</shortName>
        <ecNumber evidence="15">4.2.99.18</ecNumber>
    </alternativeName>
</protein>
<feature type="binding site" evidence="15">
    <location>
        <position position="93"/>
    </location>
    <ligand>
        <name>DNA</name>
        <dbReference type="ChEBI" id="CHEBI:16991"/>
    </ligand>
</feature>
<comment type="catalytic activity">
    <reaction evidence="1 15">
        <text>Hydrolysis of DNA containing ring-opened 7-methylguanine residues, releasing 2,6-diamino-4-hydroxy-5-(N-methyl)formamidopyrimidine.</text>
        <dbReference type="EC" id="3.2.2.23"/>
    </reaction>
</comment>
<dbReference type="PROSITE" id="PS51066">
    <property type="entry name" value="ZF_FPG_2"/>
    <property type="match status" value="1"/>
</dbReference>
<name>A0A023D6N3_ACIMT</name>
<keyword evidence="12 15" id="KW-0511">Multifunctional enzyme</keyword>
<keyword evidence="4 15" id="KW-0479">Metal-binding</keyword>
<evidence type="ECO:0000256" key="8">
    <source>
        <dbReference type="ARBA" id="ARBA00022833"/>
    </source>
</evidence>
<keyword evidence="10 15" id="KW-0234">DNA repair</keyword>
<dbReference type="SUPFAM" id="SSF57716">
    <property type="entry name" value="Glucocorticoid receptor-like (DNA-binding domain)"/>
    <property type="match status" value="1"/>
</dbReference>
<dbReference type="PROSITE" id="PS51068">
    <property type="entry name" value="FPG_CAT"/>
    <property type="match status" value="1"/>
</dbReference>
<evidence type="ECO:0000313" key="19">
    <source>
        <dbReference type="Proteomes" id="UP000019760"/>
    </source>
</evidence>
<feature type="binding site" evidence="15">
    <location>
        <position position="155"/>
    </location>
    <ligand>
        <name>DNA</name>
        <dbReference type="ChEBI" id="CHEBI:16991"/>
    </ligand>
</feature>
<dbReference type="PANTHER" id="PTHR22993:SF9">
    <property type="entry name" value="FORMAMIDOPYRIMIDINE-DNA GLYCOSYLASE"/>
    <property type="match status" value="1"/>
</dbReference>
<comment type="subunit">
    <text evidence="3 15">Monomer.</text>
</comment>
<dbReference type="InterPro" id="IPR035937">
    <property type="entry name" value="FPG_N"/>
</dbReference>
<comment type="cofactor">
    <cofactor evidence="15">
        <name>Zn(2+)</name>
        <dbReference type="ChEBI" id="CHEBI:29105"/>
    </cofactor>
    <text evidence="15">Binds 1 zinc ion per subunit.</text>
</comment>
<evidence type="ECO:0000256" key="2">
    <source>
        <dbReference type="ARBA" id="ARBA00009409"/>
    </source>
</evidence>
<sequence>MPELPEVETVMRTLRGALDGQVIARIVLNRADLRWPVPADLPKLARGRRILSFRRRGKYILMRLDGGTSVLLHLGMSGRIHVERRGTNSARKHEHVVIETKDGIRAGLVDPRRFGAVLSMRTEEEDAHPLLAGLGVEPLGPDFGAARLAGCLAGRRSPIKTVLLDQKLIAGLGNIYVCEALFRAGIHPEIQAHTLSPSGIARLAEAIPAVLEEAIAAGGSTLRDYVRPDGEKGGFQELHRVYGREGEPCPDCPGPPACGGVRRIVQSGRSSFFCPLRQRSAS</sequence>
<feature type="active site" description="Proton donor; for beta-elimination activity" evidence="15">
    <location>
        <position position="58"/>
    </location>
</feature>
<keyword evidence="7 15" id="KW-0378">Hydrolase</keyword>
<dbReference type="InterPro" id="IPR015886">
    <property type="entry name" value="H2TH_FPG"/>
</dbReference>
<dbReference type="SUPFAM" id="SSF46946">
    <property type="entry name" value="S13-like H2TH domain"/>
    <property type="match status" value="1"/>
</dbReference>
<comment type="catalytic activity">
    <reaction evidence="14 15">
        <text>2'-deoxyribonucleotide-(2'-deoxyribose 5'-phosphate)-2'-deoxyribonucleotide-DNA = a 3'-end 2'-deoxyribonucleotide-(2,3-dehydro-2,3-deoxyribose 5'-phosphate)-DNA + a 5'-end 5'-phospho-2'-deoxyribonucleoside-DNA + H(+)</text>
        <dbReference type="Rhea" id="RHEA:66592"/>
        <dbReference type="Rhea" id="RHEA-COMP:13180"/>
        <dbReference type="Rhea" id="RHEA-COMP:16897"/>
        <dbReference type="Rhea" id="RHEA-COMP:17067"/>
        <dbReference type="ChEBI" id="CHEBI:15378"/>
        <dbReference type="ChEBI" id="CHEBI:136412"/>
        <dbReference type="ChEBI" id="CHEBI:157695"/>
        <dbReference type="ChEBI" id="CHEBI:167181"/>
        <dbReference type="EC" id="4.2.99.18"/>
    </reaction>
</comment>
<dbReference type="Gene3D" id="1.10.8.50">
    <property type="match status" value="1"/>
</dbReference>
<accession>A0A023D6N3</accession>
<dbReference type="GO" id="GO:0034039">
    <property type="term" value="F:8-oxo-7,8-dihydroguanine DNA N-glycosylase activity"/>
    <property type="evidence" value="ECO:0007669"/>
    <property type="project" value="TreeGrafter"/>
</dbReference>
<evidence type="ECO:0000313" key="18">
    <source>
        <dbReference type="EMBL" id="GAJ29400.1"/>
    </source>
</evidence>
<dbReference type="CDD" id="cd08966">
    <property type="entry name" value="EcFpg-like_N"/>
    <property type="match status" value="1"/>
</dbReference>
<feature type="active site" description="Proton donor; for delta-elimination activity" evidence="15">
    <location>
        <position position="269"/>
    </location>
</feature>
<dbReference type="SMART" id="SM01232">
    <property type="entry name" value="H2TH"/>
    <property type="match status" value="1"/>
</dbReference>
<evidence type="ECO:0000256" key="14">
    <source>
        <dbReference type="ARBA" id="ARBA00044632"/>
    </source>
</evidence>
<keyword evidence="19" id="KW-1185">Reference proteome</keyword>
<evidence type="ECO:0000256" key="13">
    <source>
        <dbReference type="ARBA" id="ARBA00023295"/>
    </source>
</evidence>
<dbReference type="Pfam" id="PF06831">
    <property type="entry name" value="H2TH"/>
    <property type="match status" value="1"/>
</dbReference>
<keyword evidence="9 15" id="KW-0238">DNA-binding</keyword>
<keyword evidence="8 15" id="KW-0862">Zinc</keyword>
<dbReference type="AlphaFoldDB" id="A0A023D6N3"/>
<gene>
    <name evidence="15" type="primary">mutM</name>
    <name evidence="15" type="synonym">fpg</name>
    <name evidence="18" type="ORF">Amme_060_036</name>
</gene>
<dbReference type="EC" id="3.2.2.23" evidence="15"/>
<feature type="active site" description="Proton donor" evidence="15">
    <location>
        <position position="3"/>
    </location>
</feature>
<feature type="active site" description="Schiff-base intermediate with DNA" evidence="15">
    <location>
        <position position="2"/>
    </location>
</feature>
<organism evidence="18 19">
    <name type="scientific">Acidomonas methanolica NBRC 104435</name>
    <dbReference type="NCBI Taxonomy" id="1231351"/>
    <lineage>
        <taxon>Bacteria</taxon>
        <taxon>Pseudomonadati</taxon>
        <taxon>Pseudomonadota</taxon>
        <taxon>Alphaproteobacteria</taxon>
        <taxon>Acetobacterales</taxon>
        <taxon>Acetobacteraceae</taxon>
        <taxon>Acidomonas</taxon>
    </lineage>
</organism>
<evidence type="ECO:0000259" key="16">
    <source>
        <dbReference type="PROSITE" id="PS51066"/>
    </source>
</evidence>